<dbReference type="PANTHER" id="PTHR35501">
    <property type="entry name" value="PROTEIN YY1"/>
    <property type="match status" value="1"/>
</dbReference>
<dbReference type="InterPro" id="IPR036312">
    <property type="entry name" value="Bifun_inhib/LTP/seed_sf"/>
</dbReference>
<dbReference type="PANTHER" id="PTHR35501:SF7">
    <property type="entry name" value="NON-SPECIFIC LIPID-TRANSFER PROTEIN C4"/>
    <property type="match status" value="1"/>
</dbReference>
<dbReference type="Proteomes" id="UP001054889">
    <property type="component" value="Unassembled WGS sequence"/>
</dbReference>
<dbReference type="InterPro" id="IPR016140">
    <property type="entry name" value="Bifunc_inhib/LTP/seed_store"/>
</dbReference>
<keyword evidence="3" id="KW-1185">Reference proteome</keyword>
<dbReference type="SMART" id="SM00499">
    <property type="entry name" value="AAI"/>
    <property type="match status" value="1"/>
</dbReference>
<comment type="caution">
    <text evidence="2">The sequence shown here is derived from an EMBL/GenBank/DDBJ whole genome shotgun (WGS) entry which is preliminary data.</text>
</comment>
<dbReference type="SUPFAM" id="SSF47699">
    <property type="entry name" value="Bifunctional inhibitor/lipid-transfer protein/seed storage 2S albumin"/>
    <property type="match status" value="1"/>
</dbReference>
<evidence type="ECO:0000259" key="1">
    <source>
        <dbReference type="SMART" id="SM00499"/>
    </source>
</evidence>
<reference evidence="2" key="1">
    <citation type="journal article" date="2018" name="DNA Res.">
        <title>Multiple hybrid de novo genome assembly of finger millet, an orphan allotetraploid crop.</title>
        <authorList>
            <person name="Hatakeyama M."/>
            <person name="Aluri S."/>
            <person name="Balachadran M.T."/>
            <person name="Sivarajan S.R."/>
            <person name="Patrignani A."/>
            <person name="Gruter S."/>
            <person name="Poveda L."/>
            <person name="Shimizu-Inatsugi R."/>
            <person name="Baeten J."/>
            <person name="Francoijs K.J."/>
            <person name="Nataraja K.N."/>
            <person name="Reddy Y.A.N."/>
            <person name="Phadnis S."/>
            <person name="Ravikumar R.L."/>
            <person name="Schlapbach R."/>
            <person name="Sreeman S.M."/>
            <person name="Shimizu K.K."/>
        </authorList>
    </citation>
    <scope>NUCLEOTIDE SEQUENCE</scope>
</reference>
<name>A0AAV5DZB3_ELECO</name>
<dbReference type="EMBL" id="BQKI01000072">
    <property type="protein sequence ID" value="GJN15537.1"/>
    <property type="molecule type" value="Genomic_DNA"/>
</dbReference>
<feature type="domain" description="Bifunctional inhibitor/plant lipid transfer protein/seed storage helical" evidence="1">
    <location>
        <begin position="633"/>
        <end position="691"/>
    </location>
</feature>
<gene>
    <name evidence="2" type="primary">gb02458</name>
    <name evidence="2" type="ORF">PR202_gb02458</name>
</gene>
<sequence>MEEVLLDRYVVRIVDELVHEIQRGGAPPLSETLDTILDGIPASLSKDEWEDARQQAMEAEMLRYRTEVEEPAAAILRERKAARPSAVKKVEVAFTGVNIDAAFYREVLDGIEPKLEVVEAPGLSSVALCVSWPAGLSPASSRASTTTWHPGPPTRSPMAALARVSPSYATVSPATTCSLSFSSVVNKAELFLWWSSGLYAGRWIQKKVKLPLPSESKEHSSRRTTSSMPIPCLQLEAVDSAGSICSRESLICDDLSAACPRFRFIPLPKECVIDLGHQSRGVPREYRSVMSSPELPDGIVRIRFLTMDCQGKVQSVGDVTLTIWTIQIRCKCKTEGWQQPEWVKVPQLASGGLEELYVKPIMPIISTVKESTVYLSFYRPLEVDPTRYDKQIQYNDCFGFVYDYPWDLPTTGPCLFKLELDIQSTEMLVWRDEVQDIPPPPPPPPCIFATDFNKMRGDWTAAKVERVEEEGDLRNHGKCVVEDDLESDEESDDKLPLLRPNVWPSPLRGVSAPGRSVPPPPGELLLCVCIASEHNDAAKRRFLDTIAVYAIQLSNERLFHSRQKAVSGGSHRKAGGALAHPCRAQSMLPRAASNTPIEHQREEGMAPMKAILAACVVLLVLGGAAAQGSGGQCVPQLNRLLACRAYAVPAAPDPSPDCCAALSSVSHDCACSTMGIINSLPSRCNVAQVNCAA</sequence>
<evidence type="ECO:0000313" key="2">
    <source>
        <dbReference type="EMBL" id="GJN15537.1"/>
    </source>
</evidence>
<dbReference type="InterPro" id="IPR011676">
    <property type="entry name" value="DUF1618"/>
</dbReference>
<dbReference type="AlphaFoldDB" id="A0AAV5DZB3"/>
<evidence type="ECO:0000313" key="3">
    <source>
        <dbReference type="Proteomes" id="UP001054889"/>
    </source>
</evidence>
<accession>A0AAV5DZB3</accession>
<reference evidence="2" key="2">
    <citation type="submission" date="2021-12" db="EMBL/GenBank/DDBJ databases">
        <title>Resequencing data analysis of finger millet.</title>
        <authorList>
            <person name="Hatakeyama M."/>
            <person name="Aluri S."/>
            <person name="Balachadran M.T."/>
            <person name="Sivarajan S.R."/>
            <person name="Poveda L."/>
            <person name="Shimizu-Inatsugi R."/>
            <person name="Schlapbach R."/>
            <person name="Sreeman S.M."/>
            <person name="Shimizu K.K."/>
        </authorList>
    </citation>
    <scope>NUCLEOTIDE SEQUENCE</scope>
</reference>
<dbReference type="Pfam" id="PF07762">
    <property type="entry name" value="DUF1618"/>
    <property type="match status" value="1"/>
</dbReference>
<proteinExistence type="predicted"/>
<organism evidence="2 3">
    <name type="scientific">Eleusine coracana subsp. coracana</name>
    <dbReference type="NCBI Taxonomy" id="191504"/>
    <lineage>
        <taxon>Eukaryota</taxon>
        <taxon>Viridiplantae</taxon>
        <taxon>Streptophyta</taxon>
        <taxon>Embryophyta</taxon>
        <taxon>Tracheophyta</taxon>
        <taxon>Spermatophyta</taxon>
        <taxon>Magnoliopsida</taxon>
        <taxon>Liliopsida</taxon>
        <taxon>Poales</taxon>
        <taxon>Poaceae</taxon>
        <taxon>PACMAD clade</taxon>
        <taxon>Chloridoideae</taxon>
        <taxon>Cynodonteae</taxon>
        <taxon>Eleusininae</taxon>
        <taxon>Eleusine</taxon>
    </lineage>
</organism>
<protein>
    <recommendedName>
        <fullName evidence="1">Bifunctional inhibitor/plant lipid transfer protein/seed storage helical domain-containing protein</fullName>
    </recommendedName>
</protein>